<accession>A0A0E4BWH7</accession>
<evidence type="ECO:0000313" key="2">
    <source>
        <dbReference type="Proteomes" id="UP000063308"/>
    </source>
</evidence>
<name>A0A0E4BWH7_9BRAD</name>
<protein>
    <submittedName>
        <fullName evidence="1">Uncharacterized protein</fullName>
    </submittedName>
</protein>
<proteinExistence type="predicted"/>
<sequence>MTLNDFTRALEEAARQQGFVLVDSSELPPFDNDNDEVFDGPTEDILDQIIAEAMLEADEELAAQIDRAHKREAVAQLGRIIEGISILASVQADLVKALVLED</sequence>
<evidence type="ECO:0000313" key="1">
    <source>
        <dbReference type="EMBL" id="BAR61873.1"/>
    </source>
</evidence>
<reference evidence="1 2" key="1">
    <citation type="submission" date="2014-11" db="EMBL/GenBank/DDBJ databases">
        <title>Symbiosis island explosion on the genome of extra-slow-growing strains of soybean bradyrhizobia with massive insertion sequences.</title>
        <authorList>
            <person name="Iida T."/>
            <person name="Minamisawa K."/>
        </authorList>
    </citation>
    <scope>NUCLEOTIDE SEQUENCE [LARGE SCALE GENOMIC DNA]</scope>
    <source>
        <strain evidence="1 2">NK6</strain>
    </source>
</reference>
<dbReference type="Proteomes" id="UP000063308">
    <property type="component" value="Chromosome"/>
</dbReference>
<organism evidence="1 2">
    <name type="scientific">Bradyrhizobium diazoefficiens</name>
    <dbReference type="NCBI Taxonomy" id="1355477"/>
    <lineage>
        <taxon>Bacteria</taxon>
        <taxon>Pseudomonadati</taxon>
        <taxon>Pseudomonadota</taxon>
        <taxon>Alphaproteobacteria</taxon>
        <taxon>Hyphomicrobiales</taxon>
        <taxon>Nitrobacteraceae</taxon>
        <taxon>Bradyrhizobium</taxon>
    </lineage>
</organism>
<dbReference type="AlphaFoldDB" id="A0A0E4BWH7"/>
<gene>
    <name evidence="1" type="ORF">NK6_8726</name>
</gene>
<dbReference type="EMBL" id="AP014685">
    <property type="protein sequence ID" value="BAR61873.1"/>
    <property type="molecule type" value="Genomic_DNA"/>
</dbReference>